<dbReference type="InterPro" id="IPR012596">
    <property type="entry name" value="Phage_T4_Y12G"/>
</dbReference>
<dbReference type="EMBL" id="LC168164">
    <property type="protein sequence ID" value="BAV39184.1"/>
    <property type="molecule type" value="Genomic_DNA"/>
</dbReference>
<dbReference type="Proteomes" id="UP000224877">
    <property type="component" value="Segment"/>
</dbReference>
<dbReference type="SUPFAM" id="SSF143990">
    <property type="entry name" value="YbiA-like"/>
    <property type="match status" value="1"/>
</dbReference>
<evidence type="ECO:0000313" key="1">
    <source>
        <dbReference type="EMBL" id="BAV39184.1"/>
    </source>
</evidence>
<name>A0A1B4XWL9_9CAUD</name>
<sequence length="292" mass="34106">MDIGSNGNYPSNVLSNFSANAFKLDGYDCFMEGFLQSLKFSGIEIQKEVCTYFGKKAKFKGKKKKWYRTQTLYWQGKPMKRDSKEYQVLLNRAYNAMYEQSEKFRKALHSTSGKLTHSMGRRNINETVLTEQEFCHRLMTLRRDGKLYPCEMPKNKSLKTQYDVLFDFDSTLNVSLVEEFAKELQKSGFKIGICTTRSKNPVQVRNVEFTGNNDLFVVSKRLGIPTKDIYFTEHEDKAHFLLKNKVNVKCLLDDCEHEIVLFPKYNPKVIAIHYSTKNDWKKEILTVLQNEK</sequence>
<dbReference type="Pfam" id="PF08010">
    <property type="entry name" value="Phage_30_3"/>
    <property type="match status" value="1"/>
</dbReference>
<keyword evidence="2" id="KW-1185">Reference proteome</keyword>
<protein>
    <submittedName>
        <fullName evidence="1">Uncharacterized protein</fullName>
    </submittedName>
</protein>
<dbReference type="Gene3D" id="1.10.357.40">
    <property type="entry name" value="YbiA-like"/>
    <property type="match status" value="1"/>
</dbReference>
<gene>
    <name evidence="1" type="ORF">BPT24_061</name>
</gene>
<evidence type="ECO:0000313" key="2">
    <source>
        <dbReference type="Proteomes" id="UP000224877"/>
    </source>
</evidence>
<dbReference type="CDD" id="cd01427">
    <property type="entry name" value="HAD_like"/>
    <property type="match status" value="1"/>
</dbReference>
<organism evidence="1 2">
    <name type="scientific">Tenacibaculum phage pT24</name>
    <dbReference type="NCBI Taxonomy" id="1880590"/>
    <lineage>
        <taxon>Viruses</taxon>
        <taxon>Duplodnaviria</taxon>
        <taxon>Heunggongvirae</taxon>
        <taxon>Uroviricota</taxon>
        <taxon>Caudoviricetes</taxon>
        <taxon>Kungbxnavirus</taxon>
        <taxon>Kungbxnavirus pT24</taxon>
    </lineage>
</organism>
<dbReference type="InterPro" id="IPR037238">
    <property type="entry name" value="YbiA-like_sf"/>
</dbReference>
<accession>A0A1B4XWL9</accession>
<reference evidence="1 2" key="1">
    <citation type="submission" date="2016-07" db="EMBL/GenBank/DDBJ databases">
        <title>Characterization of three bacteriophages infecting bacteria isolated from shrimp culture pond water.</title>
        <authorList>
            <person name="Khoa H.V."/>
        </authorList>
    </citation>
    <scope>NUCLEOTIDE SEQUENCE [LARGE SCALE GENOMIC DNA]</scope>
</reference>
<proteinExistence type="predicted"/>